<proteinExistence type="inferred from homology"/>
<gene>
    <name evidence="8" type="ORF">D0T90_07940</name>
</gene>
<dbReference type="InterPro" id="IPR003394">
    <property type="entry name" value="Porin_opacity"/>
</dbReference>
<evidence type="ECO:0000256" key="4">
    <source>
        <dbReference type="ARBA" id="ARBA00022692"/>
    </source>
</evidence>
<reference evidence="8 9" key="1">
    <citation type="submission" date="2018-08" db="EMBL/GenBank/DDBJ databases">
        <title>Neisseria animalis ATCC 49930 complete genome.</title>
        <authorList>
            <person name="Veseli I.A."/>
            <person name="Mascarenhas dos Santos A.C."/>
            <person name="Buttler R."/>
            <person name="Pombert J.-F."/>
        </authorList>
    </citation>
    <scope>NUCLEOTIDE SEQUENCE [LARGE SCALE GENOMIC DNA]</scope>
    <source>
        <strain evidence="8 9">ATCC 49930</strain>
    </source>
</reference>
<keyword evidence="6" id="KW-0998">Cell outer membrane</keyword>
<accession>A0A5P3MUS6</accession>
<evidence type="ECO:0000256" key="5">
    <source>
        <dbReference type="ARBA" id="ARBA00023136"/>
    </source>
</evidence>
<comment type="subcellular location">
    <subcellularLocation>
        <location evidence="1">Cell outer membrane</location>
    </subcellularLocation>
</comment>
<name>A0A5P3MUS6_NEIAN</name>
<dbReference type="EMBL" id="CP031699">
    <property type="protein sequence ID" value="QEY24409.1"/>
    <property type="molecule type" value="Genomic_DNA"/>
</dbReference>
<dbReference type="SUPFAM" id="SSF56925">
    <property type="entry name" value="OMPA-like"/>
    <property type="match status" value="1"/>
</dbReference>
<feature type="domain" description="Porin opacity type" evidence="7">
    <location>
        <begin position="59"/>
        <end position="187"/>
    </location>
</feature>
<evidence type="ECO:0000259" key="7">
    <source>
        <dbReference type="Pfam" id="PF02462"/>
    </source>
</evidence>
<evidence type="ECO:0000256" key="1">
    <source>
        <dbReference type="ARBA" id="ARBA00004442"/>
    </source>
</evidence>
<evidence type="ECO:0000256" key="3">
    <source>
        <dbReference type="ARBA" id="ARBA00022452"/>
    </source>
</evidence>
<dbReference type="OrthoDB" id="6648740at2"/>
<protein>
    <recommendedName>
        <fullName evidence="7">Porin opacity type domain-containing protein</fullName>
    </recommendedName>
</protein>
<keyword evidence="4" id="KW-0812">Transmembrane</keyword>
<keyword evidence="5" id="KW-0472">Membrane</keyword>
<dbReference type="GO" id="GO:0009279">
    <property type="term" value="C:cell outer membrane"/>
    <property type="evidence" value="ECO:0007669"/>
    <property type="project" value="UniProtKB-SubCell"/>
</dbReference>
<dbReference type="Pfam" id="PF02462">
    <property type="entry name" value="Opacity"/>
    <property type="match status" value="1"/>
</dbReference>
<dbReference type="RefSeq" id="WP_123795940.1">
    <property type="nucleotide sequence ID" value="NZ_CP031699.1"/>
</dbReference>
<sequence length="187" mass="20257">MITRIALISALTAPALLPAQPPEVQVRSTAQALEQEAVEVRPSADQLPNASLTLGNNNGVRYTADYTFFKNWADNDTAADGEAADLTIESVGVSAIYDFRNATAITPYAGARLGLNRLKLNSSKTARQEIFEERVSFGAGVIAGAQYHLKENLSIDAGIAYNYLGRIDTGNIRPNRYSATIGLNYRF</sequence>
<dbReference type="Proteomes" id="UP000325536">
    <property type="component" value="Chromosome"/>
</dbReference>
<evidence type="ECO:0000313" key="8">
    <source>
        <dbReference type="EMBL" id="QEY24409.1"/>
    </source>
</evidence>
<organism evidence="8 9">
    <name type="scientific">Neisseria animalis</name>
    <dbReference type="NCBI Taxonomy" id="492"/>
    <lineage>
        <taxon>Bacteria</taxon>
        <taxon>Pseudomonadati</taxon>
        <taxon>Pseudomonadota</taxon>
        <taxon>Betaproteobacteria</taxon>
        <taxon>Neisseriales</taxon>
        <taxon>Neisseriaceae</taxon>
        <taxon>Neisseria</taxon>
    </lineage>
</organism>
<keyword evidence="9" id="KW-1185">Reference proteome</keyword>
<dbReference type="Gene3D" id="2.40.160.20">
    <property type="match status" value="1"/>
</dbReference>
<evidence type="ECO:0000256" key="2">
    <source>
        <dbReference type="ARBA" id="ARBA00009830"/>
    </source>
</evidence>
<keyword evidence="3" id="KW-1134">Transmembrane beta strand</keyword>
<dbReference type="InterPro" id="IPR011250">
    <property type="entry name" value="OMP/PagP_B-barrel"/>
</dbReference>
<dbReference type="AlphaFoldDB" id="A0A5P3MUS6"/>
<dbReference type="KEGG" id="naq:D0T90_07940"/>
<dbReference type="GO" id="GO:0015288">
    <property type="term" value="F:porin activity"/>
    <property type="evidence" value="ECO:0007669"/>
    <property type="project" value="InterPro"/>
</dbReference>
<comment type="similarity">
    <text evidence="2">Belongs to the opacity porin family.</text>
</comment>
<evidence type="ECO:0000256" key="6">
    <source>
        <dbReference type="ARBA" id="ARBA00023237"/>
    </source>
</evidence>
<evidence type="ECO:0000313" key="9">
    <source>
        <dbReference type="Proteomes" id="UP000325536"/>
    </source>
</evidence>